<keyword evidence="3 6" id="KW-0812">Transmembrane</keyword>
<feature type="transmembrane region" description="Helical" evidence="6">
    <location>
        <begin position="51"/>
        <end position="69"/>
    </location>
</feature>
<dbReference type="PROSITE" id="PS50850">
    <property type="entry name" value="MFS"/>
    <property type="match status" value="1"/>
</dbReference>
<organism evidence="8 9">
    <name type="scientific">Arsenicibacter rosenii</name>
    <dbReference type="NCBI Taxonomy" id="1750698"/>
    <lineage>
        <taxon>Bacteria</taxon>
        <taxon>Pseudomonadati</taxon>
        <taxon>Bacteroidota</taxon>
        <taxon>Cytophagia</taxon>
        <taxon>Cytophagales</taxon>
        <taxon>Spirosomataceae</taxon>
        <taxon>Arsenicibacter</taxon>
    </lineage>
</organism>
<feature type="transmembrane region" description="Helical" evidence="6">
    <location>
        <begin position="277"/>
        <end position="300"/>
    </location>
</feature>
<evidence type="ECO:0000256" key="1">
    <source>
        <dbReference type="ARBA" id="ARBA00004429"/>
    </source>
</evidence>
<feature type="transmembrane region" description="Helical" evidence="6">
    <location>
        <begin position="100"/>
        <end position="122"/>
    </location>
</feature>
<dbReference type="PANTHER" id="PTHR43702">
    <property type="entry name" value="L-FUCOSE-PROTON SYMPORTER"/>
    <property type="match status" value="1"/>
</dbReference>
<evidence type="ECO:0000256" key="3">
    <source>
        <dbReference type="ARBA" id="ARBA00022692"/>
    </source>
</evidence>
<dbReference type="GO" id="GO:0005886">
    <property type="term" value="C:plasma membrane"/>
    <property type="evidence" value="ECO:0007669"/>
    <property type="project" value="UniProtKB-SubCell"/>
</dbReference>
<dbReference type="Pfam" id="PF07690">
    <property type="entry name" value="MFS_1"/>
    <property type="match status" value="1"/>
</dbReference>
<keyword evidence="2" id="KW-1003">Cell membrane</keyword>
<dbReference type="OrthoDB" id="6395826at2"/>
<feature type="transmembrane region" description="Helical" evidence="6">
    <location>
        <begin position="76"/>
        <end position="94"/>
    </location>
</feature>
<protein>
    <submittedName>
        <fullName evidence="8">MFS transporter</fullName>
    </submittedName>
</protein>
<comment type="caution">
    <text evidence="8">The sequence shown here is derived from an EMBL/GenBank/DDBJ whole genome shotgun (WGS) entry which is preliminary data.</text>
</comment>
<feature type="transmembrane region" description="Helical" evidence="6">
    <location>
        <begin position="208"/>
        <end position="229"/>
    </location>
</feature>
<keyword evidence="9" id="KW-1185">Reference proteome</keyword>
<dbReference type="GO" id="GO:0022857">
    <property type="term" value="F:transmembrane transporter activity"/>
    <property type="evidence" value="ECO:0007669"/>
    <property type="project" value="InterPro"/>
</dbReference>
<feature type="transmembrane region" description="Helical" evidence="6">
    <location>
        <begin position="386"/>
        <end position="404"/>
    </location>
</feature>
<sequence>MSNWRIKLSLILNYFVFAILLNSVGTVILQVQNNYGITASQASILEAFKDLSIATASFLVASFLTRIGYKRSMMLSLSLVFIACLAMPQLPSFWMTKLLFAVTGVSFALIKVSVFATIGLVTDDQKDHVSFMNFLESFFMIGVLSGYFLFSSFIDDNHPESRAWLNVYYLLAGITLAALLLLLSTPIDESGVIHEAGKSLTDDLSDMLKLAVRPLVMVFVMSAFVYVLLEQGIMSWLPTFNSRILHLPTSLSIQMASILAASTAFGRFVAGIILRRMSWFTLLSVCLIIAAGLVLVALPLAATAHQSDGAAITGWSTAPLAAFVFPLIGLFLAPIYPAINSVILSNLPVRQHGPMSGLIVVFSALGGTTGSILVGHVFDAYGGQTAFYFSLLPLTGLLVILFAFNRMQPARTTPLEPVSAMH</sequence>
<evidence type="ECO:0000256" key="6">
    <source>
        <dbReference type="SAM" id="Phobius"/>
    </source>
</evidence>
<dbReference type="InterPro" id="IPR050375">
    <property type="entry name" value="MFS_TsgA-like"/>
</dbReference>
<comment type="subcellular location">
    <subcellularLocation>
        <location evidence="1">Cell inner membrane</location>
        <topology evidence="1">Multi-pass membrane protein</topology>
    </subcellularLocation>
</comment>
<evidence type="ECO:0000313" key="8">
    <source>
        <dbReference type="EMBL" id="OIN60203.1"/>
    </source>
</evidence>
<accession>A0A1S2VN57</accession>
<dbReference type="Gene3D" id="1.20.1250.20">
    <property type="entry name" value="MFS general substrate transporter like domains"/>
    <property type="match status" value="1"/>
</dbReference>
<evidence type="ECO:0000256" key="4">
    <source>
        <dbReference type="ARBA" id="ARBA00022989"/>
    </source>
</evidence>
<feature type="transmembrane region" description="Helical" evidence="6">
    <location>
        <begin position="249"/>
        <end position="270"/>
    </location>
</feature>
<keyword evidence="4 6" id="KW-1133">Transmembrane helix</keyword>
<keyword evidence="5 6" id="KW-0472">Membrane</keyword>
<gene>
    <name evidence="8" type="ORF">BLX24_05045</name>
</gene>
<dbReference type="RefSeq" id="WP_071501999.1">
    <property type="nucleotide sequence ID" value="NZ_MORL01000002.1"/>
</dbReference>
<feature type="transmembrane region" description="Helical" evidence="6">
    <location>
        <begin position="166"/>
        <end position="187"/>
    </location>
</feature>
<dbReference type="InterPro" id="IPR036259">
    <property type="entry name" value="MFS_trans_sf"/>
</dbReference>
<feature type="domain" description="Major facilitator superfamily (MFS) profile" evidence="7">
    <location>
        <begin position="6"/>
        <end position="408"/>
    </location>
</feature>
<dbReference type="AlphaFoldDB" id="A0A1S2VN57"/>
<proteinExistence type="predicted"/>
<dbReference type="EMBL" id="MORL01000002">
    <property type="protein sequence ID" value="OIN60203.1"/>
    <property type="molecule type" value="Genomic_DNA"/>
</dbReference>
<feature type="transmembrane region" description="Helical" evidence="6">
    <location>
        <begin position="355"/>
        <end position="374"/>
    </location>
</feature>
<dbReference type="PANTHER" id="PTHR43702:SF11">
    <property type="entry name" value="L-FUCOSE-PROTON SYMPORTER"/>
    <property type="match status" value="1"/>
</dbReference>
<reference evidence="8 9" key="1">
    <citation type="submission" date="2016-10" db="EMBL/GenBank/DDBJ databases">
        <title>Arsenicibacter rosenii gen. nov., sp. nov., an efficient arsenic-methylating bacterium isolated from an arsenic-contaminated paddy soil.</title>
        <authorList>
            <person name="Huang K."/>
        </authorList>
    </citation>
    <scope>NUCLEOTIDE SEQUENCE [LARGE SCALE GENOMIC DNA]</scope>
    <source>
        <strain evidence="8 9">SM-1</strain>
    </source>
</reference>
<dbReference type="InterPro" id="IPR020846">
    <property type="entry name" value="MFS_dom"/>
</dbReference>
<dbReference type="SUPFAM" id="SSF103473">
    <property type="entry name" value="MFS general substrate transporter"/>
    <property type="match status" value="1"/>
</dbReference>
<feature type="transmembrane region" description="Helical" evidence="6">
    <location>
        <begin position="320"/>
        <end position="343"/>
    </location>
</feature>
<evidence type="ECO:0000259" key="7">
    <source>
        <dbReference type="PROSITE" id="PS50850"/>
    </source>
</evidence>
<feature type="transmembrane region" description="Helical" evidence="6">
    <location>
        <begin position="12"/>
        <end position="31"/>
    </location>
</feature>
<evidence type="ECO:0000256" key="5">
    <source>
        <dbReference type="ARBA" id="ARBA00023136"/>
    </source>
</evidence>
<name>A0A1S2VN57_9BACT</name>
<evidence type="ECO:0000256" key="2">
    <source>
        <dbReference type="ARBA" id="ARBA00022475"/>
    </source>
</evidence>
<evidence type="ECO:0000313" key="9">
    <source>
        <dbReference type="Proteomes" id="UP000181790"/>
    </source>
</evidence>
<dbReference type="Proteomes" id="UP000181790">
    <property type="component" value="Unassembled WGS sequence"/>
</dbReference>
<feature type="transmembrane region" description="Helical" evidence="6">
    <location>
        <begin position="134"/>
        <end position="154"/>
    </location>
</feature>
<dbReference type="InterPro" id="IPR011701">
    <property type="entry name" value="MFS"/>
</dbReference>